<organism evidence="5 6">
    <name type="scientific">Limosilactobacillus coleohominis</name>
    <dbReference type="NCBI Taxonomy" id="181675"/>
    <lineage>
        <taxon>Bacteria</taxon>
        <taxon>Bacillati</taxon>
        <taxon>Bacillota</taxon>
        <taxon>Bacilli</taxon>
        <taxon>Lactobacillales</taxon>
        <taxon>Lactobacillaceae</taxon>
        <taxon>Limosilactobacillus</taxon>
    </lineage>
</organism>
<dbReference type="CDD" id="cd00090">
    <property type="entry name" value="HTH_ARSR"/>
    <property type="match status" value="1"/>
</dbReference>
<evidence type="ECO:0000256" key="3">
    <source>
        <dbReference type="ARBA" id="ARBA00023163"/>
    </source>
</evidence>
<feature type="domain" description="HTH arsR-type" evidence="4">
    <location>
        <begin position="7"/>
        <end position="100"/>
    </location>
</feature>
<evidence type="ECO:0000256" key="2">
    <source>
        <dbReference type="ARBA" id="ARBA00023125"/>
    </source>
</evidence>
<evidence type="ECO:0000256" key="1">
    <source>
        <dbReference type="ARBA" id="ARBA00023015"/>
    </source>
</evidence>
<keyword evidence="3" id="KW-0804">Transcription</keyword>
<dbReference type="PRINTS" id="PR00778">
    <property type="entry name" value="HTHARSR"/>
</dbReference>
<reference evidence="5 6" key="1">
    <citation type="journal article" date="2021" name="Sci. Rep.">
        <title>The distribution of antibiotic resistance genes in chicken gut microbiota commensals.</title>
        <authorList>
            <person name="Juricova H."/>
            <person name="Matiasovicova J."/>
            <person name="Kubasova T."/>
            <person name="Cejkova D."/>
            <person name="Rychlik I."/>
        </authorList>
    </citation>
    <scope>NUCLEOTIDE SEQUENCE [LARGE SCALE GENOMIC DNA]</scope>
    <source>
        <strain evidence="5 6">An574</strain>
    </source>
</reference>
<dbReference type="InterPro" id="IPR036390">
    <property type="entry name" value="WH_DNA-bd_sf"/>
</dbReference>
<gene>
    <name evidence="5" type="ORF">H5975_04660</name>
</gene>
<dbReference type="NCBIfam" id="NF033788">
    <property type="entry name" value="HTH_metalloreg"/>
    <property type="match status" value="1"/>
</dbReference>
<dbReference type="EMBL" id="JACJKU010000037">
    <property type="protein sequence ID" value="MBM6940779.1"/>
    <property type="molecule type" value="Genomic_DNA"/>
</dbReference>
<evidence type="ECO:0000259" key="4">
    <source>
        <dbReference type="PROSITE" id="PS50987"/>
    </source>
</evidence>
<dbReference type="Pfam" id="PF01022">
    <property type="entry name" value="HTH_5"/>
    <property type="match status" value="1"/>
</dbReference>
<dbReference type="SUPFAM" id="SSF46785">
    <property type="entry name" value="Winged helix' DNA-binding domain"/>
    <property type="match status" value="1"/>
</dbReference>
<evidence type="ECO:0000313" key="5">
    <source>
        <dbReference type="EMBL" id="MBM6940779.1"/>
    </source>
</evidence>
<dbReference type="InterPro" id="IPR001845">
    <property type="entry name" value="HTH_ArsR_DNA-bd_dom"/>
</dbReference>
<dbReference type="InterPro" id="IPR051011">
    <property type="entry name" value="Metal_resp_trans_reg"/>
</dbReference>
<dbReference type="PANTHER" id="PTHR43132">
    <property type="entry name" value="ARSENICAL RESISTANCE OPERON REPRESSOR ARSR-RELATED"/>
    <property type="match status" value="1"/>
</dbReference>
<dbReference type="PROSITE" id="PS50987">
    <property type="entry name" value="HTH_ARSR_2"/>
    <property type="match status" value="1"/>
</dbReference>
<dbReference type="PANTHER" id="PTHR43132:SF2">
    <property type="entry name" value="ARSENICAL RESISTANCE OPERON REPRESSOR ARSR-RELATED"/>
    <property type="match status" value="1"/>
</dbReference>
<keyword evidence="1" id="KW-0805">Transcription regulation</keyword>
<comment type="caution">
    <text evidence="5">The sequence shown here is derived from an EMBL/GenBank/DDBJ whole genome shotgun (WGS) entry which is preliminary data.</text>
</comment>
<dbReference type="RefSeq" id="WP_178661500.1">
    <property type="nucleotide sequence ID" value="NZ_CALVGD010000092.1"/>
</dbReference>
<dbReference type="InterPro" id="IPR011991">
    <property type="entry name" value="ArsR-like_HTH"/>
</dbReference>
<dbReference type="SMART" id="SM00418">
    <property type="entry name" value="HTH_ARSR"/>
    <property type="match status" value="1"/>
</dbReference>
<keyword evidence="6" id="KW-1185">Reference proteome</keyword>
<keyword evidence="2" id="KW-0238">DNA-binding</keyword>
<sequence>MINYQLTNLDDLNEVSNLFKILGHPKRLQLLYLLIQHSMTVSQISTALNWEQSAVSHQLQLLKQYNCVSYERHGKQIVYKLDNPTIMTLIADAVGGISEF</sequence>
<name>A0ABS2H0G4_9LACO</name>
<dbReference type="Gene3D" id="1.10.10.10">
    <property type="entry name" value="Winged helix-like DNA-binding domain superfamily/Winged helix DNA-binding domain"/>
    <property type="match status" value="1"/>
</dbReference>
<protein>
    <submittedName>
        <fullName evidence="5">Winged helix-turn-helix transcriptional regulator</fullName>
    </submittedName>
</protein>
<accession>A0ABS2H0G4</accession>
<dbReference type="InterPro" id="IPR036388">
    <property type="entry name" value="WH-like_DNA-bd_sf"/>
</dbReference>
<evidence type="ECO:0000313" key="6">
    <source>
        <dbReference type="Proteomes" id="UP000785625"/>
    </source>
</evidence>
<dbReference type="Proteomes" id="UP000785625">
    <property type="component" value="Unassembled WGS sequence"/>
</dbReference>
<proteinExistence type="predicted"/>